<keyword evidence="8 16" id="KW-0175">Coiled coil</keyword>
<keyword evidence="2" id="KW-0963">Cytoplasm</keyword>
<keyword evidence="4" id="KW-0221">Differentiation</keyword>
<dbReference type="GO" id="GO:0042073">
    <property type="term" value="P:intraciliary transport"/>
    <property type="evidence" value="ECO:0007669"/>
    <property type="project" value="InterPro"/>
</dbReference>
<dbReference type="FunFam" id="1.10.418.70:FF:000001">
    <property type="entry name" value="Intraflagellar transport protein 81 homolog"/>
    <property type="match status" value="1"/>
</dbReference>
<proteinExistence type="inferred from homology"/>
<keyword evidence="11" id="KW-0966">Cell projection</keyword>
<keyword evidence="9" id="KW-0969">Cilium</keyword>
<evidence type="ECO:0000256" key="13">
    <source>
        <dbReference type="ARBA" id="ARBA00055755"/>
    </source>
</evidence>
<evidence type="ECO:0000256" key="3">
    <source>
        <dbReference type="ARBA" id="ARBA00022553"/>
    </source>
</evidence>
<keyword evidence="5" id="KW-0970">Cilium biogenesis/degradation</keyword>
<evidence type="ECO:0000256" key="16">
    <source>
        <dbReference type="SAM" id="Coils"/>
    </source>
</evidence>
<feature type="coiled-coil region" evidence="16">
    <location>
        <begin position="141"/>
        <end position="419"/>
    </location>
</feature>
<dbReference type="AlphaFoldDB" id="A0A7S3USE0"/>
<evidence type="ECO:0000256" key="11">
    <source>
        <dbReference type="ARBA" id="ARBA00023273"/>
    </source>
</evidence>
<comment type="subcellular location">
    <subcellularLocation>
        <location evidence="1">Cytoplasm</location>
        <location evidence="1">Cytoskeleton</location>
        <location evidence="1">Cilium basal body</location>
    </subcellularLocation>
</comment>
<evidence type="ECO:0000256" key="2">
    <source>
        <dbReference type="ARBA" id="ARBA00022490"/>
    </source>
</evidence>
<evidence type="ECO:0000256" key="4">
    <source>
        <dbReference type="ARBA" id="ARBA00022782"/>
    </source>
</evidence>
<comment type="similarity">
    <text evidence="12">Belongs to the IFT81 family.</text>
</comment>
<gene>
    <name evidence="18" type="ORF">HAKA00212_LOCUS827</name>
</gene>
<dbReference type="InterPro" id="IPR029600">
    <property type="entry name" value="IFT81"/>
</dbReference>
<evidence type="ECO:0000256" key="8">
    <source>
        <dbReference type="ARBA" id="ARBA00023054"/>
    </source>
</evidence>
<evidence type="ECO:0000256" key="9">
    <source>
        <dbReference type="ARBA" id="ARBA00023069"/>
    </source>
</evidence>
<evidence type="ECO:0000256" key="1">
    <source>
        <dbReference type="ARBA" id="ARBA00004120"/>
    </source>
</evidence>
<evidence type="ECO:0000313" key="18">
    <source>
        <dbReference type="EMBL" id="CAE0621430.1"/>
    </source>
</evidence>
<evidence type="ECO:0000256" key="12">
    <source>
        <dbReference type="ARBA" id="ARBA00043983"/>
    </source>
</evidence>
<feature type="domain" description="IFT81 calponin homology" evidence="17">
    <location>
        <begin position="2"/>
        <end position="123"/>
    </location>
</feature>
<evidence type="ECO:0000256" key="7">
    <source>
        <dbReference type="ARBA" id="ARBA00022990"/>
    </source>
</evidence>
<dbReference type="GO" id="GO:0015631">
    <property type="term" value="F:tubulin binding"/>
    <property type="evidence" value="ECO:0007669"/>
    <property type="project" value="InterPro"/>
</dbReference>
<dbReference type="GO" id="GO:0030992">
    <property type="term" value="C:intraciliary transport particle B"/>
    <property type="evidence" value="ECO:0007669"/>
    <property type="project" value="InterPro"/>
</dbReference>
<comment type="function">
    <text evidence="13">Component of the intraflagellar transport (IFT) complex B: together with IFT74, forms a tubulin-binding module that specifically mediates transport of tubulin within the cilium. Binds tubulin via its CH (calponin-homology)-like region. Required for ciliogenesis. Required for proper regulation of SHH signaling. Plays an important role during spermatogenesis by modulating the assembly and elongation of the sperm flagella.</text>
</comment>
<dbReference type="GO" id="GO:0030154">
    <property type="term" value="P:cell differentiation"/>
    <property type="evidence" value="ECO:0007669"/>
    <property type="project" value="UniProtKB-KW"/>
</dbReference>
<name>A0A7S3USE0_HETAK</name>
<feature type="coiled-coil region" evidence="16">
    <location>
        <begin position="593"/>
        <end position="624"/>
    </location>
</feature>
<dbReference type="GO" id="GO:0036064">
    <property type="term" value="C:ciliary basal body"/>
    <property type="evidence" value="ECO:0007669"/>
    <property type="project" value="TreeGrafter"/>
</dbReference>
<dbReference type="PANTHER" id="PTHR15614:SF2">
    <property type="entry name" value="INTRAFLAGELLAR TRANSPORT PROTEIN 81 HOMOLOG"/>
    <property type="match status" value="1"/>
</dbReference>
<accession>A0A7S3USE0</accession>
<evidence type="ECO:0000256" key="15">
    <source>
        <dbReference type="ARBA" id="ARBA00079903"/>
    </source>
</evidence>
<reference evidence="18" key="1">
    <citation type="submission" date="2021-01" db="EMBL/GenBank/DDBJ databases">
        <authorList>
            <person name="Corre E."/>
            <person name="Pelletier E."/>
            <person name="Niang G."/>
            <person name="Scheremetjew M."/>
            <person name="Finn R."/>
            <person name="Kale V."/>
            <person name="Holt S."/>
            <person name="Cochrane G."/>
            <person name="Meng A."/>
            <person name="Brown T."/>
            <person name="Cohen L."/>
        </authorList>
    </citation>
    <scope>NUCLEOTIDE SEQUENCE</scope>
    <source>
        <strain evidence="18">CCMP3107</strain>
    </source>
</reference>
<evidence type="ECO:0000259" key="17">
    <source>
        <dbReference type="Pfam" id="PF18383"/>
    </source>
</evidence>
<dbReference type="Gene3D" id="1.10.418.70">
    <property type="entry name" value="Intraflagellar transport protein 81, N-terminal domain"/>
    <property type="match status" value="1"/>
</dbReference>
<dbReference type="GO" id="GO:0060271">
    <property type="term" value="P:cilium assembly"/>
    <property type="evidence" value="ECO:0007669"/>
    <property type="project" value="InterPro"/>
</dbReference>
<protein>
    <recommendedName>
        <fullName evidence="14">Intraflagellar transport protein 81 homolog</fullName>
    </recommendedName>
    <alternativeName>
        <fullName evidence="15">Carnitine deficiency-associated protein expressed in ventricle 1</fullName>
    </alternativeName>
</protein>
<evidence type="ECO:0000256" key="14">
    <source>
        <dbReference type="ARBA" id="ARBA00073058"/>
    </source>
</evidence>
<dbReference type="Pfam" id="PF18383">
    <property type="entry name" value="IFT81_CH"/>
    <property type="match status" value="1"/>
</dbReference>
<keyword evidence="7" id="KW-0007">Acetylation</keyword>
<dbReference type="InterPro" id="IPR043016">
    <property type="entry name" value="IFT81_N_sf"/>
</dbReference>
<dbReference type="EMBL" id="HBIU01002397">
    <property type="protein sequence ID" value="CAE0621430.1"/>
    <property type="molecule type" value="Transcribed_RNA"/>
</dbReference>
<dbReference type="GO" id="GO:0007283">
    <property type="term" value="P:spermatogenesis"/>
    <property type="evidence" value="ECO:0007669"/>
    <property type="project" value="UniProtKB-KW"/>
</dbReference>
<keyword evidence="10" id="KW-0206">Cytoskeleton</keyword>
<evidence type="ECO:0000256" key="10">
    <source>
        <dbReference type="ARBA" id="ARBA00023212"/>
    </source>
</evidence>
<dbReference type="PANTHER" id="PTHR15614">
    <property type="entry name" value="INTRAFLAGELLAR TRANSPORT PROTEIN 81 HOMOLOG"/>
    <property type="match status" value="1"/>
</dbReference>
<sequence length="680" mass="78346">MEEIQFIVSKLNEPPFSLNMQLVDFDEKSPLELLQILNDVFSEMDSQMKMDVRDEPEEARANRMMMFLAMLKFKIPDESRDTFTEGLMYGEKTVVYPILHWVLQRLPALQKRAYLARYLMPIEVPADFLQDETLSDIYARYKEMQNEFKAVHKTVDQLRASDLKPGELKAEITQLEDERKQLADKIERLKRQVASEEGFEAMLAATSRLRQEQEEEAKLAERAREQRFQLHQAEARAADAGRRLAALKDGAASQNAESMLRQLEAEVAALARRSDVVLAGELSDARRRLQELEAARLEPQKTREDVDQLEAEVEHAQAECQELREAVEQALKQRGDQNLIMSRHAAALAAKKLAAKEEEMERLQGERQRVAAEIEEHEGKASAAEGPNREEMKSFADQLRAKTAQYRALKKELGELRAESVVLHRTEQVLKARDQNLDDFLRQLETKKGVRGYRETHETLVKASEQAQMVDAEKGETLDEISEIVRKITQQLKEKKGELAPQIKQLRDTRKEYKEVEGEYLKKRSVYEKVAVGLEVEKQELETACTEKQDGCLQEESRYHYLQCLKHIAEATLDKVRQEEKYQKGEGRLLPEIQTFQDLYKNKEQQQKNMANQLRKRQKEIKENEGSYMKQRAQFANLKKLLDIKLNAKKAQASAKSGLDMFGNDASDFGSANVMTLDQP</sequence>
<keyword evidence="3" id="KW-0597">Phosphoprotein</keyword>
<dbReference type="InterPro" id="IPR041146">
    <property type="entry name" value="IFT81_CH"/>
</dbReference>
<evidence type="ECO:0000256" key="5">
    <source>
        <dbReference type="ARBA" id="ARBA00022794"/>
    </source>
</evidence>
<organism evidence="18">
    <name type="scientific">Heterosigma akashiwo</name>
    <name type="common">Chromophytic alga</name>
    <name type="synonym">Heterosigma carterae</name>
    <dbReference type="NCBI Taxonomy" id="2829"/>
    <lineage>
        <taxon>Eukaryota</taxon>
        <taxon>Sar</taxon>
        <taxon>Stramenopiles</taxon>
        <taxon>Ochrophyta</taxon>
        <taxon>Raphidophyceae</taxon>
        <taxon>Chattonellales</taxon>
        <taxon>Chattonellaceae</taxon>
        <taxon>Heterosigma</taxon>
    </lineage>
</organism>
<evidence type="ECO:0000256" key="6">
    <source>
        <dbReference type="ARBA" id="ARBA00022871"/>
    </source>
</evidence>
<keyword evidence="6" id="KW-0744">Spermatogenesis</keyword>